<gene>
    <name evidence="2" type="ORF">LCGC14_0637940</name>
</gene>
<accession>A0A0F9R5A9</accession>
<comment type="caution">
    <text evidence="2">The sequence shown here is derived from an EMBL/GenBank/DDBJ whole genome shotgun (WGS) entry which is preliminary data.</text>
</comment>
<dbReference type="EMBL" id="LAZR01001144">
    <property type="protein sequence ID" value="KKN49909.1"/>
    <property type="molecule type" value="Genomic_DNA"/>
</dbReference>
<reference evidence="2" key="1">
    <citation type="journal article" date="2015" name="Nature">
        <title>Complex archaea that bridge the gap between prokaryotes and eukaryotes.</title>
        <authorList>
            <person name="Spang A."/>
            <person name="Saw J.H."/>
            <person name="Jorgensen S.L."/>
            <person name="Zaremba-Niedzwiedzka K."/>
            <person name="Martijn J."/>
            <person name="Lind A.E."/>
            <person name="van Eijk R."/>
            <person name="Schleper C."/>
            <person name="Guy L."/>
            <person name="Ettema T.J."/>
        </authorList>
    </citation>
    <scope>NUCLEOTIDE SEQUENCE</scope>
</reference>
<feature type="region of interest" description="Disordered" evidence="1">
    <location>
        <begin position="98"/>
        <end position="127"/>
    </location>
</feature>
<name>A0A0F9R5A9_9ZZZZ</name>
<dbReference type="AlphaFoldDB" id="A0A0F9R5A9"/>
<evidence type="ECO:0000313" key="2">
    <source>
        <dbReference type="EMBL" id="KKN49909.1"/>
    </source>
</evidence>
<organism evidence="2">
    <name type="scientific">marine sediment metagenome</name>
    <dbReference type="NCBI Taxonomy" id="412755"/>
    <lineage>
        <taxon>unclassified sequences</taxon>
        <taxon>metagenomes</taxon>
        <taxon>ecological metagenomes</taxon>
    </lineage>
</organism>
<proteinExistence type="predicted"/>
<sequence>MMIKWLVRLSFPALGLLLLLMIFGLKSPDQTPEPAVESAPSEIPAFEALVPSPILTEGPDIVFKWQSDDGSWHFADQPPTQGSWNTLAIEREEKNRIPDRAFNPETEWESPYNAPFSLSPRAISNGS</sequence>
<protein>
    <recommendedName>
        <fullName evidence="3">DUF4124 domain-containing protein</fullName>
    </recommendedName>
</protein>
<evidence type="ECO:0000256" key="1">
    <source>
        <dbReference type="SAM" id="MobiDB-lite"/>
    </source>
</evidence>
<evidence type="ECO:0008006" key="3">
    <source>
        <dbReference type="Google" id="ProtNLM"/>
    </source>
</evidence>